<dbReference type="Proteomes" id="UP001555786">
    <property type="component" value="Unassembled WGS sequence"/>
</dbReference>
<dbReference type="EMBL" id="JBFNQD010000023">
    <property type="protein sequence ID" value="MEW9310213.1"/>
    <property type="molecule type" value="Genomic_DNA"/>
</dbReference>
<dbReference type="CDD" id="cd00198">
    <property type="entry name" value="vWFA"/>
    <property type="match status" value="1"/>
</dbReference>
<dbReference type="SUPFAM" id="SSF53300">
    <property type="entry name" value="vWA-like"/>
    <property type="match status" value="1"/>
</dbReference>
<accession>A0ABV3PXS0</accession>
<name>A0ABV3PXS0_9HYPH</name>
<dbReference type="Gene3D" id="3.40.50.410">
    <property type="entry name" value="von Willebrand factor, type A domain"/>
    <property type="match status" value="1"/>
</dbReference>
<proteinExistence type="predicted"/>
<dbReference type="InterPro" id="IPR011195">
    <property type="entry name" value="UCP010256"/>
</dbReference>
<comment type="caution">
    <text evidence="1">The sequence shown here is derived from an EMBL/GenBank/DDBJ whole genome shotgun (WGS) entry which is preliminary data.</text>
</comment>
<gene>
    <name evidence="1" type="ORF">ABXS05_32040</name>
</gene>
<dbReference type="Pfam" id="PF05762">
    <property type="entry name" value="VWA_CoxE"/>
    <property type="match status" value="1"/>
</dbReference>
<dbReference type="InterPro" id="IPR008912">
    <property type="entry name" value="Uncharacterised_CoxE"/>
</dbReference>
<evidence type="ECO:0000313" key="1">
    <source>
        <dbReference type="EMBL" id="MEW9310213.1"/>
    </source>
</evidence>
<dbReference type="PANTHER" id="PTHR39338:SF6">
    <property type="entry name" value="BLL5662 PROTEIN"/>
    <property type="match status" value="1"/>
</dbReference>
<dbReference type="PIRSF" id="PIRSF010256">
    <property type="entry name" value="CoxE_vWa"/>
    <property type="match status" value="1"/>
</dbReference>
<keyword evidence="2" id="KW-1185">Reference proteome</keyword>
<evidence type="ECO:0000313" key="2">
    <source>
        <dbReference type="Proteomes" id="UP001555786"/>
    </source>
</evidence>
<protein>
    <submittedName>
        <fullName evidence="1">VWA domain-containing protein</fullName>
    </submittedName>
</protein>
<dbReference type="RefSeq" id="WP_311938808.1">
    <property type="nucleotide sequence ID" value="NZ_JAVSCS010000020.1"/>
</dbReference>
<dbReference type="InterPro" id="IPR036465">
    <property type="entry name" value="vWFA_dom_sf"/>
</dbReference>
<sequence>MPDIPPAETAPPEIGRLADNIAYFGRLLRDAGLPVGPASVLDAIRAVETAGLGGKQDFYWTLHSVFVTRHEQSLLFRQAFELFWRQRALTEKLIAMMSPQAVAMKEPPKPKAGAQRVNDAFYKEPPREVEEKKLVEFDARLTMSEREILKERDFAQMTAEEIAAAKKEMAGLRLPFDNVPTRRLRPGGSEVIDLRRTLRAAMRSGGDLVSIAYRQAGEKHPPLVALCDISGSMADYSRLFLHFLHAISEKGRRVHAFVFATRLTNITRSLRTRDPDEALEHASRAVKDWDGGTRIAHCLERFNKDWSRRVLGQGATVLLITDGLERQVDPGLAKELDRLHRSCRRLIWLNPLLRFDAFEARAAGIKAMLPHVDEFRTIHNLKSMGDLVKALDRRADAAADPRSWLKRVG</sequence>
<reference evidence="1 2" key="1">
    <citation type="submission" date="2024-07" db="EMBL/GenBank/DDBJ databases">
        <title>Description of Labrys sedimenti sp. nov., isolated from a diclofenac-degrading enrichment culture.</title>
        <authorList>
            <person name="Tancsics A."/>
            <person name="Csepanyi A."/>
        </authorList>
    </citation>
    <scope>NUCLEOTIDE SEQUENCE [LARGE SCALE GENOMIC DNA]</scope>
    <source>
        <strain evidence="1 2">LMG 23578</strain>
    </source>
</reference>
<organism evidence="1 2">
    <name type="scientific">Labrys neptuniae</name>
    <dbReference type="NCBI Taxonomy" id="376174"/>
    <lineage>
        <taxon>Bacteria</taxon>
        <taxon>Pseudomonadati</taxon>
        <taxon>Pseudomonadota</taxon>
        <taxon>Alphaproteobacteria</taxon>
        <taxon>Hyphomicrobiales</taxon>
        <taxon>Xanthobacteraceae</taxon>
        <taxon>Labrys</taxon>
    </lineage>
</organism>
<dbReference type="PANTHER" id="PTHR39338">
    <property type="entry name" value="BLL5662 PROTEIN-RELATED"/>
    <property type="match status" value="1"/>
</dbReference>